<dbReference type="PANTHER" id="PTHR40078:SF1">
    <property type="entry name" value="INTEGRAL MEMBRANE PROTEIN"/>
    <property type="match status" value="1"/>
</dbReference>
<dbReference type="STRING" id="400772.RR49_02494"/>
<dbReference type="OrthoDB" id="154912at2"/>
<accession>A0A0F0LQ53</accession>
<evidence type="ECO:0000313" key="3">
    <source>
        <dbReference type="EMBL" id="KJL35273.1"/>
    </source>
</evidence>
<keyword evidence="4" id="KW-1185">Reference proteome</keyword>
<feature type="transmembrane region" description="Helical" evidence="2">
    <location>
        <begin position="141"/>
        <end position="161"/>
    </location>
</feature>
<organism evidence="3 4">
    <name type="scientific">Microbacterium ginsengisoli</name>
    <dbReference type="NCBI Taxonomy" id="400772"/>
    <lineage>
        <taxon>Bacteria</taxon>
        <taxon>Bacillati</taxon>
        <taxon>Actinomycetota</taxon>
        <taxon>Actinomycetes</taxon>
        <taxon>Micrococcales</taxon>
        <taxon>Microbacteriaceae</taxon>
        <taxon>Microbacterium</taxon>
    </lineage>
</organism>
<feature type="compositionally biased region" description="Polar residues" evidence="1">
    <location>
        <begin position="209"/>
        <end position="225"/>
    </location>
</feature>
<keyword evidence="2" id="KW-0812">Transmembrane</keyword>
<dbReference type="PANTHER" id="PTHR40078">
    <property type="entry name" value="INTEGRAL MEMBRANE PROTEIN-RELATED"/>
    <property type="match status" value="1"/>
</dbReference>
<feature type="region of interest" description="Disordered" evidence="1">
    <location>
        <begin position="200"/>
        <end position="225"/>
    </location>
</feature>
<evidence type="ECO:0000256" key="1">
    <source>
        <dbReference type="SAM" id="MobiDB-lite"/>
    </source>
</evidence>
<name>A0A0F0LQ53_9MICO</name>
<sequence>MTRRILALIVGLALYGAGDALAIRAGLGVDPWTAFAQGLSLHTGIGVGWITNFVGLLVLLLWIPLRQRPGMGTVANILLLGTVMQATLAIVPPVEGIVVQFALLIGGTLLVALATGIYIGAGFGPGPRDGLMTGMNTRLGWPIWVCRAIVELTVLAIGWLLGGTVGIGTVIFALAIGPLVHLSMARFARVRHDGSAEASIAQSPIEGDSTAQTCPRQDSNLQPSD</sequence>
<keyword evidence="2" id="KW-1133">Transmembrane helix</keyword>
<dbReference type="RefSeq" id="WP_048808851.1">
    <property type="nucleotide sequence ID" value="NZ_JYIY01000079.1"/>
</dbReference>
<feature type="transmembrane region" description="Helical" evidence="2">
    <location>
        <begin position="167"/>
        <end position="185"/>
    </location>
</feature>
<feature type="transmembrane region" description="Helical" evidence="2">
    <location>
        <begin position="72"/>
        <end position="91"/>
    </location>
</feature>
<protein>
    <recommendedName>
        <fullName evidence="5">Membrane protein YczE</fullName>
    </recommendedName>
</protein>
<evidence type="ECO:0008006" key="5">
    <source>
        <dbReference type="Google" id="ProtNLM"/>
    </source>
</evidence>
<dbReference type="EMBL" id="JYIY01000079">
    <property type="protein sequence ID" value="KJL35273.1"/>
    <property type="molecule type" value="Genomic_DNA"/>
</dbReference>
<dbReference type="InterPro" id="IPR038750">
    <property type="entry name" value="YczE/YyaS-like"/>
</dbReference>
<feature type="transmembrane region" description="Helical" evidence="2">
    <location>
        <begin position="46"/>
        <end position="65"/>
    </location>
</feature>
<reference evidence="3 4" key="1">
    <citation type="submission" date="2015-02" db="EMBL/GenBank/DDBJ databases">
        <title>Draft genome sequences of ten Microbacterium spp. with emphasis on heavy metal contaminated environments.</title>
        <authorList>
            <person name="Corretto E."/>
        </authorList>
    </citation>
    <scope>NUCLEOTIDE SEQUENCE [LARGE SCALE GENOMIC DNA]</scope>
    <source>
        <strain evidence="3 4">DSM 18659</strain>
    </source>
</reference>
<gene>
    <name evidence="3" type="ORF">RR49_02494</name>
</gene>
<feature type="transmembrane region" description="Helical" evidence="2">
    <location>
        <begin position="97"/>
        <end position="120"/>
    </location>
</feature>
<dbReference type="Pfam" id="PF19700">
    <property type="entry name" value="DUF6198"/>
    <property type="match status" value="1"/>
</dbReference>
<keyword evidence="2" id="KW-0472">Membrane</keyword>
<comment type="caution">
    <text evidence="3">The sequence shown here is derived from an EMBL/GenBank/DDBJ whole genome shotgun (WGS) entry which is preliminary data.</text>
</comment>
<evidence type="ECO:0000256" key="2">
    <source>
        <dbReference type="SAM" id="Phobius"/>
    </source>
</evidence>
<evidence type="ECO:0000313" key="4">
    <source>
        <dbReference type="Proteomes" id="UP000033451"/>
    </source>
</evidence>
<dbReference type="AlphaFoldDB" id="A0A0F0LQ53"/>
<proteinExistence type="predicted"/>
<dbReference type="Proteomes" id="UP000033451">
    <property type="component" value="Unassembled WGS sequence"/>
</dbReference>